<dbReference type="SUPFAM" id="SSF50891">
    <property type="entry name" value="Cyclophilin-like"/>
    <property type="match status" value="1"/>
</dbReference>
<sequence length="149" mass="16449">MLNKPLALLFVLVNHCVFPVYAGGAVPSGKEKPMIVKLTLHQQSYDVELADNPTAKAFIKQLPLTLTMQELNGNEKFAALPHPLPPNPIRPETLYQGDLMLYGGHTVVLFYETFRTSYSYTPIGKVVAANTLQDAVGRGNIKVSFSMMK</sequence>
<dbReference type="Pfam" id="PF18050">
    <property type="entry name" value="Cyclophil_like2"/>
    <property type="match status" value="1"/>
</dbReference>
<gene>
    <name evidence="3" type="ORF">N2J37_13720</name>
</gene>
<accession>A0A9Q9N0S9</accession>
<keyword evidence="1" id="KW-0732">Signal</keyword>
<evidence type="ECO:0000259" key="2">
    <source>
        <dbReference type="Pfam" id="PF18050"/>
    </source>
</evidence>
<dbReference type="InterPro" id="IPR029000">
    <property type="entry name" value="Cyclophilin-like_dom_sf"/>
</dbReference>
<proteinExistence type="predicted"/>
<feature type="chain" id="PRO_5040381786" evidence="1">
    <location>
        <begin position="23"/>
        <end position="149"/>
    </location>
</feature>
<name>A0A9Q9N0S9_RAOOR</name>
<evidence type="ECO:0000256" key="1">
    <source>
        <dbReference type="SAM" id="SignalP"/>
    </source>
</evidence>
<feature type="signal peptide" evidence="1">
    <location>
        <begin position="1"/>
        <end position="22"/>
    </location>
</feature>
<evidence type="ECO:0000313" key="3">
    <source>
        <dbReference type="EMBL" id="UXE40720.1"/>
    </source>
</evidence>
<feature type="domain" description="Cyclophilin-like" evidence="2">
    <location>
        <begin position="38"/>
        <end position="145"/>
    </location>
</feature>
<organism evidence="3 4">
    <name type="scientific">Raoultella ornithinolytica</name>
    <name type="common">Klebsiella ornithinolytica</name>
    <dbReference type="NCBI Taxonomy" id="54291"/>
    <lineage>
        <taxon>Bacteria</taxon>
        <taxon>Pseudomonadati</taxon>
        <taxon>Pseudomonadota</taxon>
        <taxon>Gammaproteobacteria</taxon>
        <taxon>Enterobacterales</taxon>
        <taxon>Enterobacteriaceae</taxon>
        <taxon>Klebsiella/Raoultella group</taxon>
        <taxon>Raoultella</taxon>
    </lineage>
</organism>
<dbReference type="AlphaFoldDB" id="A0A9Q9N0S9"/>
<evidence type="ECO:0000313" key="4">
    <source>
        <dbReference type="Proteomes" id="UP001064206"/>
    </source>
</evidence>
<protein>
    <submittedName>
        <fullName evidence="3">Cyclophilin-like fold protein</fullName>
    </submittedName>
</protein>
<dbReference type="InterPro" id="IPR041183">
    <property type="entry name" value="Cyclophilin-like"/>
</dbReference>
<dbReference type="Proteomes" id="UP001064206">
    <property type="component" value="Chromosome"/>
</dbReference>
<dbReference type="Gene3D" id="2.40.100.20">
    <property type="match status" value="1"/>
</dbReference>
<dbReference type="RefSeq" id="WP_234536256.1">
    <property type="nucleotide sequence ID" value="NZ_CP104450.1"/>
</dbReference>
<dbReference type="EMBL" id="CP104450">
    <property type="protein sequence ID" value="UXE40720.1"/>
    <property type="molecule type" value="Genomic_DNA"/>
</dbReference>
<reference evidence="3" key="1">
    <citation type="submission" date="2022-09" db="EMBL/GenBank/DDBJ databases">
        <title>Multidrug resistance Raoultella ornithinolytica Strain MQB_Silv_108.</title>
        <authorList>
            <person name="Quintela-Baluja M."/>
        </authorList>
    </citation>
    <scope>NUCLEOTIDE SEQUENCE</scope>
    <source>
        <strain evidence="3">MQB_Silv_108</strain>
    </source>
</reference>